<evidence type="ECO:0000313" key="1">
    <source>
        <dbReference type="EMBL" id="MBS5358993.1"/>
    </source>
</evidence>
<dbReference type="Proteomes" id="UP000709219">
    <property type="component" value="Unassembled WGS sequence"/>
</dbReference>
<gene>
    <name evidence="1" type="ORF">KHX87_07820</name>
</gene>
<sequence>MIPETLKMKPEFIGPAYYEKLGKAPQSVFGKKGKYQRHILNSAEHGAFHVITPASTTVFPEDALVEAVNPIFFSDSILNGKNVAPYRNVFAEKLVLKK</sequence>
<dbReference type="EMBL" id="JAGZFP010000020">
    <property type="protein sequence ID" value="MBS5358993.1"/>
    <property type="molecule type" value="Genomic_DNA"/>
</dbReference>
<name>A0A943DLH8_STRPA</name>
<proteinExistence type="predicted"/>
<protein>
    <submittedName>
        <fullName evidence="1">Cytoplasmic protein</fullName>
    </submittedName>
</protein>
<comment type="caution">
    <text evidence="1">The sequence shown here is derived from an EMBL/GenBank/DDBJ whole genome shotgun (WGS) entry which is preliminary data.</text>
</comment>
<dbReference type="AlphaFoldDB" id="A0A943DLH8"/>
<evidence type="ECO:0000313" key="2">
    <source>
        <dbReference type="Proteomes" id="UP000709219"/>
    </source>
</evidence>
<dbReference type="RefSeq" id="WP_006153042.1">
    <property type="nucleotide sequence ID" value="NZ_JALDVF010000002.1"/>
</dbReference>
<reference evidence="1" key="1">
    <citation type="submission" date="2021-02" db="EMBL/GenBank/DDBJ databases">
        <title>Infant gut strain persistence is associated with maternal origin, phylogeny, and functional potential including surface adhesion and iron acquisition.</title>
        <authorList>
            <person name="Lou Y.C."/>
        </authorList>
    </citation>
    <scope>NUCLEOTIDE SEQUENCE</scope>
    <source>
        <strain evidence="1">L3_098_011G1_dasL3_098_011G1_concoct_7</strain>
    </source>
</reference>
<organism evidence="1 2">
    <name type="scientific">Streptococcus parasanguinis</name>
    <dbReference type="NCBI Taxonomy" id="1318"/>
    <lineage>
        <taxon>Bacteria</taxon>
        <taxon>Bacillati</taxon>
        <taxon>Bacillota</taxon>
        <taxon>Bacilli</taxon>
        <taxon>Lactobacillales</taxon>
        <taxon>Streptococcaceae</taxon>
        <taxon>Streptococcus</taxon>
    </lineage>
</organism>
<accession>A0A943DLH8</accession>